<dbReference type="OrthoDB" id="982449at2"/>
<dbReference type="KEGG" id="mbas:ALGA_1107"/>
<dbReference type="AlphaFoldDB" id="A0A1Y1CHD2"/>
<keyword evidence="1" id="KW-0732">Signal</keyword>
<feature type="chain" id="PRO_5012123863" evidence="1">
    <location>
        <begin position="22"/>
        <end position="189"/>
    </location>
</feature>
<keyword evidence="3" id="KW-1185">Reference proteome</keyword>
<evidence type="ECO:0000256" key="1">
    <source>
        <dbReference type="SAM" id="SignalP"/>
    </source>
</evidence>
<evidence type="ECO:0000313" key="2">
    <source>
        <dbReference type="EMBL" id="BAX79493.1"/>
    </source>
</evidence>
<name>A0A1Y1CHD2_9BACT</name>
<organism evidence="2 3">
    <name type="scientific">Labilibaculum antarcticum</name>
    <dbReference type="NCBI Taxonomy" id="1717717"/>
    <lineage>
        <taxon>Bacteria</taxon>
        <taxon>Pseudomonadati</taxon>
        <taxon>Bacteroidota</taxon>
        <taxon>Bacteroidia</taxon>
        <taxon>Marinilabiliales</taxon>
        <taxon>Marinifilaceae</taxon>
        <taxon>Labilibaculum</taxon>
    </lineage>
</organism>
<protein>
    <submittedName>
        <fullName evidence="2">Uncharacterized protein</fullName>
    </submittedName>
</protein>
<accession>A0A1Y1CHD2</accession>
<reference evidence="2 3" key="1">
    <citation type="journal article" date="2018" name="Mar. Genomics">
        <title>Complete genome sequence of Marinifilaceae bacterium strain SPP2, isolated from the Antarctic marine sediment.</title>
        <authorList>
            <person name="Watanabe M."/>
            <person name="Kojima H."/>
            <person name="Fukui M."/>
        </authorList>
    </citation>
    <scope>NUCLEOTIDE SEQUENCE [LARGE SCALE GENOMIC DNA]</scope>
    <source>
        <strain evidence="2 3">SPP2</strain>
    </source>
</reference>
<reference evidence="3" key="2">
    <citation type="journal article" date="2020" name="Antonie Van Leeuwenhoek">
        <title>Labilibaculum antarcticum sp. nov., a novel facultative anaerobic, psychrotorelant bacterium isolated from marine sediment of Antarctica.</title>
        <authorList>
            <person name="Watanabe M."/>
            <person name="Kojima H."/>
            <person name="Fukui M."/>
        </authorList>
    </citation>
    <scope>NUCLEOTIDE SEQUENCE [LARGE SCALE GENOMIC DNA]</scope>
    <source>
        <strain evidence="3">SPP2</strain>
    </source>
</reference>
<gene>
    <name evidence="2" type="ORF">ALGA_1107</name>
</gene>
<dbReference type="EMBL" id="AP018042">
    <property type="protein sequence ID" value="BAX79493.1"/>
    <property type="molecule type" value="Genomic_DNA"/>
</dbReference>
<sequence length="189" mass="21900">MKRIAILLVLSFAITTGFSQTQLKQHFEKDLRNYTTAFNNKQWNTVTEMMYPPMFEMMSKDNMLLVLEQMDNLGVKMSTDFKSIDNISEVVDYGKEKYCKIQYYGVIKVRLTGMMSQGSSLMQPQFEQEFGKENVKYNETSNSFTIQAHRSMVAVADKKSDDWKYIDVNSPQAKGLKRLIPAKVQEQLN</sequence>
<dbReference type="RefSeq" id="WP_096428394.1">
    <property type="nucleotide sequence ID" value="NZ_AP018042.1"/>
</dbReference>
<evidence type="ECO:0000313" key="3">
    <source>
        <dbReference type="Proteomes" id="UP000218267"/>
    </source>
</evidence>
<proteinExistence type="predicted"/>
<feature type="signal peptide" evidence="1">
    <location>
        <begin position="1"/>
        <end position="21"/>
    </location>
</feature>
<dbReference type="Proteomes" id="UP000218267">
    <property type="component" value="Chromosome"/>
</dbReference>